<evidence type="ECO:0000313" key="2">
    <source>
        <dbReference type="Proteomes" id="UP000314294"/>
    </source>
</evidence>
<dbReference type="EMBL" id="SRLO01000198">
    <property type="protein sequence ID" value="TNN67845.1"/>
    <property type="molecule type" value="Genomic_DNA"/>
</dbReference>
<proteinExistence type="predicted"/>
<dbReference type="Proteomes" id="UP000314294">
    <property type="component" value="Unassembled WGS sequence"/>
</dbReference>
<evidence type="ECO:0000313" key="1">
    <source>
        <dbReference type="EMBL" id="TNN67845.1"/>
    </source>
</evidence>
<reference evidence="1 2" key="1">
    <citation type="submission" date="2019-03" db="EMBL/GenBank/DDBJ databases">
        <title>First draft genome of Liparis tanakae, snailfish: a comprehensive survey of snailfish specific genes.</title>
        <authorList>
            <person name="Kim W."/>
            <person name="Song I."/>
            <person name="Jeong J.-H."/>
            <person name="Kim D."/>
            <person name="Kim S."/>
            <person name="Ryu S."/>
            <person name="Song J.Y."/>
            <person name="Lee S.K."/>
        </authorList>
    </citation>
    <scope>NUCLEOTIDE SEQUENCE [LARGE SCALE GENOMIC DNA]</scope>
    <source>
        <tissue evidence="1">Muscle</tissue>
    </source>
</reference>
<dbReference type="AlphaFoldDB" id="A0A4Z2HRB2"/>
<protein>
    <submittedName>
        <fullName evidence="1">Uncharacterized protein</fullName>
    </submittedName>
</protein>
<gene>
    <name evidence="1" type="ORF">EYF80_021999</name>
</gene>
<keyword evidence="2" id="KW-1185">Reference proteome</keyword>
<name>A0A4Z2HRB2_9TELE</name>
<organism evidence="1 2">
    <name type="scientific">Liparis tanakae</name>
    <name type="common">Tanaka's snailfish</name>
    <dbReference type="NCBI Taxonomy" id="230148"/>
    <lineage>
        <taxon>Eukaryota</taxon>
        <taxon>Metazoa</taxon>
        <taxon>Chordata</taxon>
        <taxon>Craniata</taxon>
        <taxon>Vertebrata</taxon>
        <taxon>Euteleostomi</taxon>
        <taxon>Actinopterygii</taxon>
        <taxon>Neopterygii</taxon>
        <taxon>Teleostei</taxon>
        <taxon>Neoteleostei</taxon>
        <taxon>Acanthomorphata</taxon>
        <taxon>Eupercaria</taxon>
        <taxon>Perciformes</taxon>
        <taxon>Cottioidei</taxon>
        <taxon>Cottales</taxon>
        <taxon>Liparidae</taxon>
        <taxon>Liparis</taxon>
    </lineage>
</organism>
<comment type="caution">
    <text evidence="1">The sequence shown here is derived from an EMBL/GenBank/DDBJ whole genome shotgun (WGS) entry which is preliminary data.</text>
</comment>
<accession>A0A4Z2HRB2</accession>
<sequence>MTQARRAPRPKSPPVLPLSSFSAISKAKHVSSTGHYLRGEPLARDKERDLSLCVGELFSCGLIYARNDWPARTSCYFVHRIYINEATDYNSETHAASEGPHSWIYTALEQHGAANGLVTAPPPLFLTAQLPSVLSAVTAVLIHVKDTSTAVRQVTPKVTKYTVHESTSSSSALWSPAHSTGSEGIRGIAMTTDVTAEEELTGLCMNLLWPFLKQEQKPRIPPLCHALTLYEF</sequence>